<evidence type="ECO:0000256" key="2">
    <source>
        <dbReference type="PROSITE-ProRule" id="PRU00504"/>
    </source>
</evidence>
<name>A0A815BE41_9BILA</name>
<feature type="repeat" description="NHL" evidence="2">
    <location>
        <begin position="579"/>
        <end position="609"/>
    </location>
</feature>
<dbReference type="PANTHER" id="PTHR24104:SF25">
    <property type="entry name" value="PROTEIN LIN-41"/>
    <property type="match status" value="1"/>
</dbReference>
<dbReference type="PROSITE" id="PS51125">
    <property type="entry name" value="NHL"/>
    <property type="match status" value="2"/>
</dbReference>
<evidence type="ECO:0000313" key="4">
    <source>
        <dbReference type="EMBL" id="CAF1269387.1"/>
    </source>
</evidence>
<proteinExistence type="predicted"/>
<keyword evidence="3" id="KW-0812">Transmembrane</keyword>
<keyword evidence="3" id="KW-0472">Membrane</keyword>
<dbReference type="CDD" id="cd05819">
    <property type="entry name" value="NHL"/>
    <property type="match status" value="1"/>
</dbReference>
<dbReference type="AlphaFoldDB" id="A0A815BE41"/>
<sequence>MFCGLNQRLNRILVDRRLHFLTDFLRINIRQLSLNYYYDTPLIHTLSQQLYSLQGNNHIHQIDQCFQRLVSFHIEEKSRQLEDQFRSDREQFRLIRYNLADEEIHSRDAALKEAFNNLESHSHNSQYLQQAVDLVGGTGARLECSDNHLDGYNLAKALNEYLLSHLYTIGYPNGLCLHSILRLFKALIVSNPNLVYNKDCVRNSVYPMYYFLVYAVFRLQHLYRNLRPMAISMQKYDTILELLLFTIRYLKEVSDEELWIKNCLLNSLQVVSSNENDEITRNETRVNDYSNYMLHDGLKNLIITNRIDIIEYVFRQNNFMQNFLTQSDHSHKLIDTILGRQSSRKIFQHFLEEKPPESWLTSTKLLFILLDKKECKWIKKLLQLDSRLIHQVDEDGNDPLLYVCLKVNGCRHRLIEYLIGMGCDIHKQNVHGEHFFQAIQLKRNRKLLKHLIEHEIIQSDWSTPSFPLVVSGNIQNTSIDNHDLTRVVQDHSTIYSKTKSNLSCKPLQWWSSIPSLLQGMILGVSVGCIILAIILPLWLIQPSKTTTVTPFNKPILRWNTTGITVAGYGSVSGTSSYYLNAPWDVALDWSNTLYVSDRYNHRIQKFLMNTKNGTTVAGQMSATSGSTMDKLNQPTGIYLDINGNLFISDAVNNRIQYWSNGAVTGQTLIGNGIIGSQNNLLYFPYGIWRDASSNILYVADSYNHRIMRYKNNSQSGDIIAGGYGSGIGSTQLSFPYAFHFDSFSNSLLIANACSHNIVRWIIGASNWTIVTGSMNGISGSNATLLSSPTDVTLDPMGNMYVADMFNHRIQFFLSGQSNAVTIAGTGVGGSTSSELYYPSSLTFDSQLNLYVVDQNNHRIQKFVRY</sequence>
<evidence type="ECO:0000256" key="3">
    <source>
        <dbReference type="SAM" id="Phobius"/>
    </source>
</evidence>
<dbReference type="OrthoDB" id="10045790at2759"/>
<organism evidence="4 5">
    <name type="scientific">Adineta steineri</name>
    <dbReference type="NCBI Taxonomy" id="433720"/>
    <lineage>
        <taxon>Eukaryota</taxon>
        <taxon>Metazoa</taxon>
        <taxon>Spiralia</taxon>
        <taxon>Gnathifera</taxon>
        <taxon>Rotifera</taxon>
        <taxon>Eurotatoria</taxon>
        <taxon>Bdelloidea</taxon>
        <taxon>Adinetida</taxon>
        <taxon>Adinetidae</taxon>
        <taxon>Adineta</taxon>
    </lineage>
</organism>
<feature type="repeat" description="NHL" evidence="2">
    <location>
        <begin position="826"/>
        <end position="865"/>
    </location>
</feature>
<dbReference type="EMBL" id="CAJNON010000451">
    <property type="protein sequence ID" value="CAF1269387.1"/>
    <property type="molecule type" value="Genomic_DNA"/>
</dbReference>
<accession>A0A815BE41</accession>
<keyword evidence="1" id="KW-0677">Repeat</keyword>
<dbReference type="PANTHER" id="PTHR24104">
    <property type="entry name" value="E3 UBIQUITIN-PROTEIN LIGASE NHLRC1-RELATED"/>
    <property type="match status" value="1"/>
</dbReference>
<dbReference type="Pfam" id="PF01436">
    <property type="entry name" value="NHL"/>
    <property type="match status" value="2"/>
</dbReference>
<feature type="transmembrane region" description="Helical" evidence="3">
    <location>
        <begin position="520"/>
        <end position="540"/>
    </location>
</feature>
<dbReference type="Proteomes" id="UP000663891">
    <property type="component" value="Unassembled WGS sequence"/>
</dbReference>
<protein>
    <submittedName>
        <fullName evidence="4">Uncharacterized protein</fullName>
    </submittedName>
</protein>
<keyword evidence="3" id="KW-1133">Transmembrane helix</keyword>
<dbReference type="Gene3D" id="2.120.10.30">
    <property type="entry name" value="TolB, C-terminal domain"/>
    <property type="match status" value="2"/>
</dbReference>
<comment type="caution">
    <text evidence="4">The sequence shown here is derived from an EMBL/GenBank/DDBJ whole genome shotgun (WGS) entry which is preliminary data.</text>
</comment>
<reference evidence="4" key="1">
    <citation type="submission" date="2021-02" db="EMBL/GenBank/DDBJ databases">
        <authorList>
            <person name="Nowell W R."/>
        </authorList>
    </citation>
    <scope>NUCLEOTIDE SEQUENCE</scope>
</reference>
<dbReference type="InterPro" id="IPR050952">
    <property type="entry name" value="TRIM-NHL_E3_ligases"/>
</dbReference>
<evidence type="ECO:0000313" key="5">
    <source>
        <dbReference type="Proteomes" id="UP000663891"/>
    </source>
</evidence>
<dbReference type="InterPro" id="IPR001258">
    <property type="entry name" value="NHL_repeat"/>
</dbReference>
<dbReference type="SUPFAM" id="SSF48403">
    <property type="entry name" value="Ankyrin repeat"/>
    <property type="match status" value="1"/>
</dbReference>
<dbReference type="SUPFAM" id="SSF63829">
    <property type="entry name" value="Calcium-dependent phosphotriesterase"/>
    <property type="match status" value="1"/>
</dbReference>
<dbReference type="GO" id="GO:0008270">
    <property type="term" value="F:zinc ion binding"/>
    <property type="evidence" value="ECO:0007669"/>
    <property type="project" value="UniProtKB-KW"/>
</dbReference>
<dbReference type="InterPro" id="IPR011042">
    <property type="entry name" value="6-blade_b-propeller_TolB-like"/>
</dbReference>
<gene>
    <name evidence="4" type="ORF">VCS650_LOCUS29330</name>
</gene>
<dbReference type="InterPro" id="IPR036770">
    <property type="entry name" value="Ankyrin_rpt-contain_sf"/>
</dbReference>
<evidence type="ECO:0000256" key="1">
    <source>
        <dbReference type="ARBA" id="ARBA00022737"/>
    </source>
</evidence>
<dbReference type="Gene3D" id="1.25.40.20">
    <property type="entry name" value="Ankyrin repeat-containing domain"/>
    <property type="match status" value="1"/>
</dbReference>